<evidence type="ECO:0000259" key="10">
    <source>
        <dbReference type="PROSITE" id="PS50893"/>
    </source>
</evidence>
<keyword evidence="8" id="KW-1278">Translocase</keyword>
<dbReference type="InterPro" id="IPR003593">
    <property type="entry name" value="AAA+_ATPase"/>
</dbReference>
<evidence type="ECO:0000256" key="3">
    <source>
        <dbReference type="ARBA" id="ARBA00022448"/>
    </source>
</evidence>
<protein>
    <submittedName>
        <fullName evidence="11">ABC transporter ATP-binding protein</fullName>
    </submittedName>
</protein>
<evidence type="ECO:0000256" key="7">
    <source>
        <dbReference type="ARBA" id="ARBA00022840"/>
    </source>
</evidence>
<keyword evidence="3" id="KW-0813">Transport</keyword>
<dbReference type="GO" id="GO:0005524">
    <property type="term" value="F:ATP binding"/>
    <property type="evidence" value="ECO:0007669"/>
    <property type="project" value="UniProtKB-KW"/>
</dbReference>
<dbReference type="EMBL" id="BAAAMY010000007">
    <property type="protein sequence ID" value="GAA1926882.1"/>
    <property type="molecule type" value="Genomic_DNA"/>
</dbReference>
<dbReference type="RefSeq" id="WP_344008494.1">
    <property type="nucleotide sequence ID" value="NZ_BAAAMY010000007.1"/>
</dbReference>
<keyword evidence="4" id="KW-1003">Cell membrane</keyword>
<dbReference type="Gene3D" id="3.40.50.300">
    <property type="entry name" value="P-loop containing nucleotide triphosphate hydrolases"/>
    <property type="match status" value="1"/>
</dbReference>
<proteinExistence type="inferred from homology"/>
<gene>
    <name evidence="11" type="ORF">GCM10009737_30940</name>
</gene>
<dbReference type="InterPro" id="IPR003439">
    <property type="entry name" value="ABC_transporter-like_ATP-bd"/>
</dbReference>
<dbReference type="SMART" id="SM00382">
    <property type="entry name" value="AAA"/>
    <property type="match status" value="1"/>
</dbReference>
<name>A0ABP5B1G0_9ACTN</name>
<evidence type="ECO:0000256" key="9">
    <source>
        <dbReference type="ARBA" id="ARBA00023136"/>
    </source>
</evidence>
<dbReference type="SUPFAM" id="SSF52540">
    <property type="entry name" value="P-loop containing nucleoside triphosphate hydrolases"/>
    <property type="match status" value="1"/>
</dbReference>
<accession>A0ABP5B1G0</accession>
<keyword evidence="5" id="KW-0997">Cell inner membrane</keyword>
<comment type="similarity">
    <text evidence="2">Belongs to the ABC transporter superfamily.</text>
</comment>
<evidence type="ECO:0000256" key="1">
    <source>
        <dbReference type="ARBA" id="ARBA00004202"/>
    </source>
</evidence>
<keyword evidence="7 11" id="KW-0067">ATP-binding</keyword>
<keyword evidence="9" id="KW-0472">Membrane</keyword>
<evidence type="ECO:0000313" key="12">
    <source>
        <dbReference type="Proteomes" id="UP001501612"/>
    </source>
</evidence>
<evidence type="ECO:0000313" key="11">
    <source>
        <dbReference type="EMBL" id="GAA1926882.1"/>
    </source>
</evidence>
<sequence>MDRSRDVVLRARGLTVSAGRHRLVGPVDLEVRAGERVALAGRSGSGKSLTVRALVDALPAGLRRDGDLDVVRRVGWVQQDTAVALHPLVTLGRQLERPLRRRGLGRDAARGRVHDVLARTGLDDRHAAARPGELSGGERQRGCLALALLGEPDLVVADEPTTALDTVAQRQVLDVLVGLDAALLLVTHDPDVAALACTRGLRVEDGVVRDAVLAPTAAPGTAS</sequence>
<evidence type="ECO:0000256" key="2">
    <source>
        <dbReference type="ARBA" id="ARBA00005417"/>
    </source>
</evidence>
<dbReference type="Pfam" id="PF00005">
    <property type="entry name" value="ABC_tran"/>
    <property type="match status" value="1"/>
</dbReference>
<evidence type="ECO:0000256" key="6">
    <source>
        <dbReference type="ARBA" id="ARBA00022741"/>
    </source>
</evidence>
<reference evidence="12" key="1">
    <citation type="journal article" date="2019" name="Int. J. Syst. Evol. Microbiol.">
        <title>The Global Catalogue of Microorganisms (GCM) 10K type strain sequencing project: providing services to taxonomists for standard genome sequencing and annotation.</title>
        <authorList>
            <consortium name="The Broad Institute Genomics Platform"/>
            <consortium name="The Broad Institute Genome Sequencing Center for Infectious Disease"/>
            <person name="Wu L."/>
            <person name="Ma J."/>
        </authorList>
    </citation>
    <scope>NUCLEOTIDE SEQUENCE [LARGE SCALE GENOMIC DNA]</scope>
    <source>
        <strain evidence="12">JCM 14046</strain>
    </source>
</reference>
<comment type="subcellular location">
    <subcellularLocation>
        <location evidence="1">Cell membrane</location>
        <topology evidence="1">Peripheral membrane protein</topology>
    </subcellularLocation>
</comment>
<dbReference type="InterPro" id="IPR050388">
    <property type="entry name" value="ABC_Ni/Peptide_Import"/>
</dbReference>
<dbReference type="Proteomes" id="UP001501612">
    <property type="component" value="Unassembled WGS sequence"/>
</dbReference>
<organism evidence="11 12">
    <name type="scientific">Nocardioides lentus</name>
    <dbReference type="NCBI Taxonomy" id="338077"/>
    <lineage>
        <taxon>Bacteria</taxon>
        <taxon>Bacillati</taxon>
        <taxon>Actinomycetota</taxon>
        <taxon>Actinomycetes</taxon>
        <taxon>Propionibacteriales</taxon>
        <taxon>Nocardioidaceae</taxon>
        <taxon>Nocardioides</taxon>
    </lineage>
</organism>
<comment type="caution">
    <text evidence="11">The sequence shown here is derived from an EMBL/GenBank/DDBJ whole genome shotgun (WGS) entry which is preliminary data.</text>
</comment>
<dbReference type="PANTHER" id="PTHR43297">
    <property type="entry name" value="OLIGOPEPTIDE TRANSPORT ATP-BINDING PROTEIN APPD"/>
    <property type="match status" value="1"/>
</dbReference>
<keyword evidence="12" id="KW-1185">Reference proteome</keyword>
<evidence type="ECO:0000256" key="5">
    <source>
        <dbReference type="ARBA" id="ARBA00022519"/>
    </source>
</evidence>
<dbReference type="PANTHER" id="PTHR43297:SF14">
    <property type="entry name" value="ATPASE AAA-TYPE CORE DOMAIN-CONTAINING PROTEIN"/>
    <property type="match status" value="1"/>
</dbReference>
<evidence type="ECO:0000256" key="8">
    <source>
        <dbReference type="ARBA" id="ARBA00022967"/>
    </source>
</evidence>
<evidence type="ECO:0000256" key="4">
    <source>
        <dbReference type="ARBA" id="ARBA00022475"/>
    </source>
</evidence>
<feature type="domain" description="ABC transporter" evidence="10">
    <location>
        <begin position="9"/>
        <end position="221"/>
    </location>
</feature>
<keyword evidence="6" id="KW-0547">Nucleotide-binding</keyword>
<dbReference type="PROSITE" id="PS50893">
    <property type="entry name" value="ABC_TRANSPORTER_2"/>
    <property type="match status" value="1"/>
</dbReference>
<dbReference type="InterPro" id="IPR027417">
    <property type="entry name" value="P-loop_NTPase"/>
</dbReference>